<evidence type="ECO:0000313" key="2">
    <source>
        <dbReference type="Proteomes" id="UP001580407"/>
    </source>
</evidence>
<sequence length="86" mass="10103">MTKVNQSLDQAERPTSLADQLCDHKRMEAIRNMNELEIEAFVLKEKIAYNENMLARQQTKRELYSSQRKKIFDSLSKQRASLNPCK</sequence>
<protein>
    <submittedName>
        <fullName evidence="1">Uncharacterized protein</fullName>
    </submittedName>
</protein>
<comment type="caution">
    <text evidence="1">The sequence shown here is derived from an EMBL/GenBank/DDBJ whole genome shotgun (WGS) entry which is preliminary data.</text>
</comment>
<evidence type="ECO:0000313" key="1">
    <source>
        <dbReference type="EMBL" id="MFB5679515.1"/>
    </source>
</evidence>
<keyword evidence="2" id="KW-1185">Reference proteome</keyword>
<dbReference type="Proteomes" id="UP001580407">
    <property type="component" value="Unassembled WGS sequence"/>
</dbReference>
<name>A0ABV5B1E4_9BACL</name>
<dbReference type="EMBL" id="JBHILM010000001">
    <property type="protein sequence ID" value="MFB5679515.1"/>
    <property type="molecule type" value="Genomic_DNA"/>
</dbReference>
<organism evidence="1 2">
    <name type="scientific">Paenibacillus terreus</name>
    <dbReference type="NCBI Taxonomy" id="1387834"/>
    <lineage>
        <taxon>Bacteria</taxon>
        <taxon>Bacillati</taxon>
        <taxon>Bacillota</taxon>
        <taxon>Bacilli</taxon>
        <taxon>Bacillales</taxon>
        <taxon>Paenibacillaceae</taxon>
        <taxon>Paenibacillus</taxon>
    </lineage>
</organism>
<accession>A0ABV5B1E4</accession>
<proteinExistence type="predicted"/>
<reference evidence="1 2" key="1">
    <citation type="submission" date="2024-09" db="EMBL/GenBank/DDBJ databases">
        <authorList>
            <person name="Ruan L."/>
        </authorList>
    </citation>
    <scope>NUCLEOTIDE SEQUENCE [LARGE SCALE GENOMIC DNA]</scope>
    <source>
        <strain evidence="1 2">D33</strain>
    </source>
</reference>
<gene>
    <name evidence="1" type="ORF">ACE3NQ_01145</name>
</gene>
<dbReference type="RefSeq" id="WP_375523353.1">
    <property type="nucleotide sequence ID" value="NZ_JBHILM010000001.1"/>
</dbReference>